<evidence type="ECO:0000313" key="3">
    <source>
        <dbReference type="EMBL" id="MCB8881472.1"/>
    </source>
</evidence>
<keyword evidence="4" id="KW-1185">Reference proteome</keyword>
<dbReference type="Proteomes" id="UP000721844">
    <property type="component" value="Unassembled WGS sequence"/>
</dbReference>
<reference evidence="3 4" key="1">
    <citation type="journal article" date="2021" name="Microorganisms">
        <title>Acidisoma silvae sp. nov. and Acidisomacellulosilytica sp. nov., Two Acidophilic Bacteria Isolated from Decaying Wood, Hydrolyzing Cellulose and Producing Poly-3-hydroxybutyrate.</title>
        <authorList>
            <person name="Mieszkin S."/>
            <person name="Pouder E."/>
            <person name="Uroz S."/>
            <person name="Simon-Colin C."/>
            <person name="Alain K."/>
        </authorList>
    </citation>
    <scope>NUCLEOTIDE SEQUENCE [LARGE SCALE GENOMIC DNA]</scope>
    <source>
        <strain evidence="3 4">HW T5.17</strain>
    </source>
</reference>
<comment type="similarity">
    <text evidence="1">Belongs to the virb1 family.</text>
</comment>
<accession>A0A963Z3X6</accession>
<protein>
    <submittedName>
        <fullName evidence="3">Lytic transglycosylase domain-containing protein</fullName>
    </submittedName>
</protein>
<dbReference type="AlphaFoldDB" id="A0A963Z3X6"/>
<evidence type="ECO:0000313" key="4">
    <source>
        <dbReference type="Proteomes" id="UP000721844"/>
    </source>
</evidence>
<feature type="domain" description="Transglycosylase SLT" evidence="2">
    <location>
        <begin position="8"/>
        <end position="101"/>
    </location>
</feature>
<sequence length="130" mass="14035">MLAVAQLQHLPPRVLPSIQAVEGGAVGTVSHNRDGSEDLGVMQINTRWLPVLAVRFGADEEAVRSALIRKPCLNILVASAILRAYLRETNGNILQAVGDYHSHTPLLNHSYQAEVIDKAQALFAQAAAHP</sequence>
<proteinExistence type="inferred from homology"/>
<dbReference type="SUPFAM" id="SSF53955">
    <property type="entry name" value="Lysozyme-like"/>
    <property type="match status" value="1"/>
</dbReference>
<dbReference type="Gene3D" id="1.10.530.10">
    <property type="match status" value="1"/>
</dbReference>
<gene>
    <name evidence="3" type="ORF">ACELLULO517_14575</name>
</gene>
<dbReference type="InterPro" id="IPR023346">
    <property type="entry name" value="Lysozyme-like_dom_sf"/>
</dbReference>
<dbReference type="CDD" id="cd13400">
    <property type="entry name" value="LT_IagB-like"/>
    <property type="match status" value="1"/>
</dbReference>
<evidence type="ECO:0000259" key="2">
    <source>
        <dbReference type="Pfam" id="PF01464"/>
    </source>
</evidence>
<comment type="caution">
    <text evidence="3">The sequence shown here is derived from an EMBL/GenBank/DDBJ whole genome shotgun (WGS) entry which is preliminary data.</text>
</comment>
<evidence type="ECO:0000256" key="1">
    <source>
        <dbReference type="ARBA" id="ARBA00009387"/>
    </source>
</evidence>
<organism evidence="3 4">
    <name type="scientific">Acidisoma cellulosilyticum</name>
    <dbReference type="NCBI Taxonomy" id="2802395"/>
    <lineage>
        <taxon>Bacteria</taxon>
        <taxon>Pseudomonadati</taxon>
        <taxon>Pseudomonadota</taxon>
        <taxon>Alphaproteobacteria</taxon>
        <taxon>Acetobacterales</taxon>
        <taxon>Acidocellaceae</taxon>
        <taxon>Acidisoma</taxon>
    </lineage>
</organism>
<dbReference type="Pfam" id="PF01464">
    <property type="entry name" value="SLT"/>
    <property type="match status" value="1"/>
</dbReference>
<dbReference type="EMBL" id="JAESVA010000004">
    <property type="protein sequence ID" value="MCB8881472.1"/>
    <property type="molecule type" value="Genomic_DNA"/>
</dbReference>
<name>A0A963Z3X6_9PROT</name>
<dbReference type="InterPro" id="IPR008258">
    <property type="entry name" value="Transglycosylase_SLT_dom_1"/>
</dbReference>